<evidence type="ECO:0000313" key="1">
    <source>
        <dbReference type="EMBL" id="CAG8700358.1"/>
    </source>
</evidence>
<accession>A0ACA9PDB8</accession>
<protein>
    <submittedName>
        <fullName evidence="1">274_t:CDS:1</fullName>
    </submittedName>
</protein>
<feature type="non-terminal residue" evidence="1">
    <location>
        <position position="1"/>
    </location>
</feature>
<reference evidence="1" key="1">
    <citation type="submission" date="2021-06" db="EMBL/GenBank/DDBJ databases">
        <authorList>
            <person name="Kallberg Y."/>
            <person name="Tangrot J."/>
            <person name="Rosling A."/>
        </authorList>
    </citation>
    <scope>NUCLEOTIDE SEQUENCE</scope>
    <source>
        <strain evidence="1">AU212A</strain>
    </source>
</reference>
<sequence>TGRLLPFNLLPRFSSGLSYVEEEEHKGEIKQDKGANYQHHKIAPPIKRFLDCPYDEFHSKDVQELLSDYKRLSAEIQELGLFSS</sequence>
<dbReference type="EMBL" id="CAJVPM010039272">
    <property type="protein sequence ID" value="CAG8700358.1"/>
    <property type="molecule type" value="Genomic_DNA"/>
</dbReference>
<name>A0ACA9PDB8_9GLOM</name>
<comment type="caution">
    <text evidence="1">The sequence shown here is derived from an EMBL/GenBank/DDBJ whole genome shotgun (WGS) entry which is preliminary data.</text>
</comment>
<dbReference type="Proteomes" id="UP000789860">
    <property type="component" value="Unassembled WGS sequence"/>
</dbReference>
<proteinExistence type="predicted"/>
<gene>
    <name evidence="1" type="ORF">SCALOS_LOCUS10472</name>
</gene>
<organism evidence="1 2">
    <name type="scientific">Scutellospora calospora</name>
    <dbReference type="NCBI Taxonomy" id="85575"/>
    <lineage>
        <taxon>Eukaryota</taxon>
        <taxon>Fungi</taxon>
        <taxon>Fungi incertae sedis</taxon>
        <taxon>Mucoromycota</taxon>
        <taxon>Glomeromycotina</taxon>
        <taxon>Glomeromycetes</taxon>
        <taxon>Diversisporales</taxon>
        <taxon>Gigasporaceae</taxon>
        <taxon>Scutellospora</taxon>
    </lineage>
</organism>
<keyword evidence="2" id="KW-1185">Reference proteome</keyword>
<evidence type="ECO:0000313" key="2">
    <source>
        <dbReference type="Proteomes" id="UP000789860"/>
    </source>
</evidence>